<evidence type="ECO:0000259" key="9">
    <source>
        <dbReference type="PROSITE" id="PS50157"/>
    </source>
</evidence>
<keyword evidence="6" id="KW-0539">Nucleus</keyword>
<feature type="domain" description="C2H2-type" evidence="9">
    <location>
        <begin position="946"/>
        <end position="973"/>
    </location>
</feature>
<feature type="compositionally biased region" description="Basic and acidic residues" evidence="8">
    <location>
        <begin position="609"/>
        <end position="620"/>
    </location>
</feature>
<dbReference type="CDD" id="cd20335">
    <property type="entry name" value="BRcat_RBR"/>
    <property type="match status" value="1"/>
</dbReference>
<keyword evidence="5" id="KW-0862">Zinc</keyword>
<evidence type="ECO:0000256" key="7">
    <source>
        <dbReference type="PROSITE-ProRule" id="PRU00042"/>
    </source>
</evidence>
<evidence type="ECO:0000256" key="1">
    <source>
        <dbReference type="ARBA" id="ARBA00004123"/>
    </source>
</evidence>
<dbReference type="STRING" id="401625.A0A0P1BJK0"/>
<sequence>MQPAFQSKSSDSPSTSFASGHLPAASAEQNAGDLTSPEANWNNTASVSQGWEYSEAGQVVPSSFQQLGADQYQGGSERDQQADRLSQYTPSYADSTADIDLASQSDLLAAIAAGQVGATGDLAYDPDTVDSYSNLFGLDQLPWASNSVATSTSQQPFSAPAHSQQFSLLHSGPSAHDLQSSLQQSEQATSAVSPIVSPLLNNASPSLSQPARASNLGSEPHGTASGTGLTQAEEAWLQSLGQRISLQDANSGEVQAPADQIFEPVFEEDEETAAPQFIAGQHVMQDIHTRGETPQVPTLSINDTTLEGSDLMQQDQSGQQQTQHANPFNFTSQPMRANSDLAFGDGHLSGHGRAISTGSMPTAPVQNATLAGFAEWPAALQIDTSKRRANVPVEYSNVSQASMSSLSGAMPSQTHSDRDGSSNTLSVNAGLPPARQDSYEKLRKFLKLDVDMGFLSAKGSGVDSPTGTGMTAWRRRSNSDVGPRSPVTGPGAGASLFSVIPGGVTDKTPTAMTAGVDWATQTAKVRAARDIAAQVAAVPGTSSSSPQAPPVAVEFAPTLEPHMLQRSDDAAMAVDSQFSVSPAQGQQNSAGASASPSDHVSSAGGVGPVRRDMASRRESNARSPYHARAGSSGTASSPRPLPLAGLSAPIGGPALFAWQSKPSPVATSFGDNMSSLRRSQSARNPKRSHRRGAGSEDLSDMARGKIGEPGEYLARVTAPDGSLAPPSLNSSIGGPPSAAYYAGVGARGGAAGNAYRVSHDRHPSWESNTSNSSTGSVSMEPGGSPERPLGSFNPRLPGMPAVYTPGSLAAGVPGSSYHMMGFRGGNSPGGQLPSNASPSTAPPHPLGYSMYSQTALPQYSSLSTPPSAASANAYASSSSIPPPQLPPDGVMPPIQTVTTSATQAASASRRTNAAIHYCPVPGCNSSFTRKFNLNGHLRSHTGDKPFKCRECGKNFARHFDLSRHERLHSGIKAHTCESCGKNFARIDALRRHLRSDGGQGGCAARLGSVPASQAHSTNGNGNLSPGSPSTSEMTSISPSGSAIAGQGTQYTHPTIQIASNGNGRFVGHAM</sequence>
<evidence type="ECO:0000256" key="8">
    <source>
        <dbReference type="SAM" id="MobiDB-lite"/>
    </source>
</evidence>
<dbReference type="SMART" id="SM00355">
    <property type="entry name" value="ZnF_C2H2"/>
    <property type="match status" value="3"/>
</dbReference>
<dbReference type="InterPro" id="IPR036236">
    <property type="entry name" value="Znf_C2H2_sf"/>
</dbReference>
<feature type="region of interest" description="Disordered" evidence="8">
    <location>
        <begin position="760"/>
        <end position="796"/>
    </location>
</feature>
<dbReference type="PROSITE" id="PS50157">
    <property type="entry name" value="ZINC_FINGER_C2H2_2"/>
    <property type="match status" value="3"/>
</dbReference>
<dbReference type="InterPro" id="IPR013087">
    <property type="entry name" value="Znf_C2H2_type"/>
</dbReference>
<feature type="region of interest" description="Disordered" evidence="8">
    <location>
        <begin position="461"/>
        <end position="493"/>
    </location>
</feature>
<feature type="compositionally biased region" description="Low complexity" evidence="8">
    <location>
        <begin position="313"/>
        <end position="323"/>
    </location>
</feature>
<feature type="compositionally biased region" description="Polar residues" evidence="8">
    <location>
        <begin position="324"/>
        <end position="336"/>
    </location>
</feature>
<feature type="region of interest" description="Disordered" evidence="8">
    <location>
        <begin position="1"/>
        <end position="47"/>
    </location>
</feature>
<dbReference type="PROSITE" id="PS00028">
    <property type="entry name" value="ZINC_FINGER_C2H2_1"/>
    <property type="match status" value="2"/>
</dbReference>
<feature type="compositionally biased region" description="Polar residues" evidence="8">
    <location>
        <begin position="1"/>
        <end position="18"/>
    </location>
</feature>
<proteinExistence type="predicted"/>
<evidence type="ECO:0000313" key="11">
    <source>
        <dbReference type="Proteomes" id="UP000054845"/>
    </source>
</evidence>
<dbReference type="GO" id="GO:0010468">
    <property type="term" value="P:regulation of gene expression"/>
    <property type="evidence" value="ECO:0007669"/>
    <property type="project" value="TreeGrafter"/>
</dbReference>
<evidence type="ECO:0000256" key="6">
    <source>
        <dbReference type="ARBA" id="ARBA00023242"/>
    </source>
</evidence>
<keyword evidence="2" id="KW-0479">Metal-binding</keyword>
<comment type="subcellular location">
    <subcellularLocation>
        <location evidence="1">Nucleus</location>
    </subcellularLocation>
</comment>
<feature type="region of interest" description="Disordered" evidence="8">
    <location>
        <begin position="403"/>
        <end position="432"/>
    </location>
</feature>
<dbReference type="GO" id="GO:0008270">
    <property type="term" value="F:zinc ion binding"/>
    <property type="evidence" value="ECO:0007669"/>
    <property type="project" value="UniProtKB-KW"/>
</dbReference>
<protein>
    <submittedName>
        <fullName evidence="10">FOG: Zn-finger</fullName>
    </submittedName>
</protein>
<feature type="compositionally biased region" description="Polar residues" evidence="8">
    <location>
        <begin position="666"/>
        <end position="683"/>
    </location>
</feature>
<dbReference type="PANTHER" id="PTHR16515:SF49">
    <property type="entry name" value="GASTRULA ZINC FINGER PROTEIN XLCGF49.1-LIKE-RELATED"/>
    <property type="match status" value="1"/>
</dbReference>
<name>A0A0P1BJK0_9BASI</name>
<dbReference type="OrthoDB" id="4748970at2759"/>
<organism evidence="10 11">
    <name type="scientific">Ceraceosorus bombacis</name>
    <dbReference type="NCBI Taxonomy" id="401625"/>
    <lineage>
        <taxon>Eukaryota</taxon>
        <taxon>Fungi</taxon>
        <taxon>Dikarya</taxon>
        <taxon>Basidiomycota</taxon>
        <taxon>Ustilaginomycotina</taxon>
        <taxon>Exobasidiomycetes</taxon>
        <taxon>Ceraceosorales</taxon>
        <taxon>Ceraceosoraceae</taxon>
        <taxon>Ceraceosorus</taxon>
    </lineage>
</organism>
<dbReference type="Gene3D" id="3.30.160.60">
    <property type="entry name" value="Classic Zinc Finger"/>
    <property type="match status" value="3"/>
</dbReference>
<feature type="compositionally biased region" description="Polar residues" evidence="8">
    <location>
        <begin position="27"/>
        <end position="47"/>
    </location>
</feature>
<dbReference type="Pfam" id="PF00096">
    <property type="entry name" value="zf-C2H2"/>
    <property type="match status" value="3"/>
</dbReference>
<evidence type="ECO:0000256" key="5">
    <source>
        <dbReference type="ARBA" id="ARBA00022833"/>
    </source>
</evidence>
<feature type="region of interest" description="Disordered" evidence="8">
    <location>
        <begin position="1011"/>
        <end position="1070"/>
    </location>
</feature>
<feature type="compositionally biased region" description="Polar residues" evidence="8">
    <location>
        <begin position="850"/>
        <end position="859"/>
    </location>
</feature>
<dbReference type="InterPro" id="IPR050331">
    <property type="entry name" value="Zinc_finger"/>
</dbReference>
<feature type="compositionally biased region" description="Low complexity" evidence="8">
    <location>
        <begin position="581"/>
        <end position="597"/>
    </location>
</feature>
<feature type="region of interest" description="Disordered" evidence="8">
    <location>
        <begin position="666"/>
        <end position="705"/>
    </location>
</feature>
<keyword evidence="4 7" id="KW-0863">Zinc-finger</keyword>
<feature type="compositionally biased region" description="Low complexity" evidence="8">
    <location>
        <begin position="895"/>
        <end position="905"/>
    </location>
</feature>
<evidence type="ECO:0000313" key="10">
    <source>
        <dbReference type="EMBL" id="CEH16236.1"/>
    </source>
</evidence>
<feature type="compositionally biased region" description="Polar residues" evidence="8">
    <location>
        <begin position="1011"/>
        <end position="1062"/>
    </location>
</feature>
<evidence type="ECO:0000256" key="4">
    <source>
        <dbReference type="ARBA" id="ARBA00022771"/>
    </source>
</evidence>
<feature type="domain" description="C2H2-type" evidence="9">
    <location>
        <begin position="974"/>
        <end position="1001"/>
    </location>
</feature>
<dbReference type="Proteomes" id="UP000054845">
    <property type="component" value="Unassembled WGS sequence"/>
</dbReference>
<feature type="region of interest" description="Disordered" evidence="8">
    <location>
        <begin position="821"/>
        <end position="905"/>
    </location>
</feature>
<feature type="region of interest" description="Disordered" evidence="8">
    <location>
        <begin position="201"/>
        <end position="228"/>
    </location>
</feature>
<accession>A0A0P1BJK0</accession>
<evidence type="ECO:0000256" key="3">
    <source>
        <dbReference type="ARBA" id="ARBA00022737"/>
    </source>
</evidence>
<feature type="compositionally biased region" description="Polar residues" evidence="8">
    <location>
        <begin position="177"/>
        <end position="190"/>
    </location>
</feature>
<dbReference type="EMBL" id="CCYA01000278">
    <property type="protein sequence ID" value="CEH16236.1"/>
    <property type="molecule type" value="Genomic_DNA"/>
</dbReference>
<dbReference type="GO" id="GO:0005634">
    <property type="term" value="C:nucleus"/>
    <property type="evidence" value="ECO:0007669"/>
    <property type="project" value="UniProtKB-SubCell"/>
</dbReference>
<feature type="compositionally biased region" description="Polar residues" evidence="8">
    <location>
        <begin position="403"/>
        <end position="414"/>
    </location>
</feature>
<feature type="region of interest" description="Disordered" evidence="8">
    <location>
        <begin position="171"/>
        <end position="190"/>
    </location>
</feature>
<feature type="compositionally biased region" description="Low complexity" evidence="8">
    <location>
        <begin position="860"/>
        <end position="879"/>
    </location>
</feature>
<feature type="compositionally biased region" description="Pro residues" evidence="8">
    <location>
        <begin position="880"/>
        <end position="890"/>
    </location>
</feature>
<feature type="region of interest" description="Disordered" evidence="8">
    <location>
        <begin position="576"/>
        <end position="645"/>
    </location>
</feature>
<feature type="domain" description="C2H2-type" evidence="9">
    <location>
        <begin position="916"/>
        <end position="945"/>
    </location>
</feature>
<keyword evidence="3" id="KW-0677">Repeat</keyword>
<dbReference type="PANTHER" id="PTHR16515">
    <property type="entry name" value="PR DOMAIN ZINC FINGER PROTEIN"/>
    <property type="match status" value="1"/>
</dbReference>
<dbReference type="SUPFAM" id="SSF57667">
    <property type="entry name" value="beta-beta-alpha zinc fingers"/>
    <property type="match status" value="2"/>
</dbReference>
<evidence type="ECO:0000256" key="2">
    <source>
        <dbReference type="ARBA" id="ARBA00022723"/>
    </source>
</evidence>
<feature type="region of interest" description="Disordered" evidence="8">
    <location>
        <begin position="62"/>
        <end position="84"/>
    </location>
</feature>
<feature type="compositionally biased region" description="Low complexity" evidence="8">
    <location>
        <begin position="765"/>
        <end position="778"/>
    </location>
</feature>
<feature type="region of interest" description="Disordered" evidence="8">
    <location>
        <begin position="311"/>
        <end position="345"/>
    </location>
</feature>
<keyword evidence="11" id="KW-1185">Reference proteome</keyword>
<dbReference type="AlphaFoldDB" id="A0A0P1BJK0"/>
<dbReference type="FunFam" id="3.30.160.60:FF:000515">
    <property type="entry name" value="early growth response protein 4"/>
    <property type="match status" value="1"/>
</dbReference>
<reference evidence="10 11" key="1">
    <citation type="submission" date="2014-09" db="EMBL/GenBank/DDBJ databases">
        <authorList>
            <person name="Magalhaes I.L.F."/>
            <person name="Oliveira U."/>
            <person name="Santos F.R."/>
            <person name="Vidigal T.H.D.A."/>
            <person name="Brescovit A.D."/>
            <person name="Santos A.J."/>
        </authorList>
    </citation>
    <scope>NUCLEOTIDE SEQUENCE [LARGE SCALE GENOMIC DNA]</scope>
</reference>